<keyword evidence="1" id="KW-0812">Transmembrane</keyword>
<keyword evidence="1" id="KW-0472">Membrane</keyword>
<comment type="caution">
    <text evidence="2">The sequence shown here is derived from an EMBL/GenBank/DDBJ whole genome shotgun (WGS) entry which is preliminary data.</text>
</comment>
<dbReference type="PANTHER" id="PTHR34351">
    <property type="entry name" value="SLR1927 PROTEIN-RELATED"/>
    <property type="match status" value="1"/>
</dbReference>
<dbReference type="Proteomes" id="UP000547614">
    <property type="component" value="Unassembled WGS sequence"/>
</dbReference>
<gene>
    <name evidence="2" type="ORF">FHR94_002643</name>
</gene>
<evidence type="ECO:0000313" key="3">
    <source>
        <dbReference type="Proteomes" id="UP000547614"/>
    </source>
</evidence>
<protein>
    <submittedName>
        <fullName evidence="2">Uncharacterized protein (DUF58 family)</fullName>
    </submittedName>
</protein>
<name>A0A839VFG9_9GAMM</name>
<evidence type="ECO:0000256" key="1">
    <source>
        <dbReference type="SAM" id="Phobius"/>
    </source>
</evidence>
<organism evidence="2 3">
    <name type="scientific">Halomonas cerina</name>
    <dbReference type="NCBI Taxonomy" id="447424"/>
    <lineage>
        <taxon>Bacteria</taxon>
        <taxon>Pseudomonadati</taxon>
        <taxon>Pseudomonadota</taxon>
        <taxon>Gammaproteobacteria</taxon>
        <taxon>Oceanospirillales</taxon>
        <taxon>Halomonadaceae</taxon>
        <taxon>Halomonas</taxon>
    </lineage>
</organism>
<accession>A0A839VFG9</accession>
<dbReference type="PANTHER" id="PTHR34351:SF1">
    <property type="entry name" value="SLR1927 PROTEIN"/>
    <property type="match status" value="1"/>
</dbReference>
<reference evidence="2 3" key="1">
    <citation type="submission" date="2020-08" db="EMBL/GenBank/DDBJ databases">
        <title>Genomic Encyclopedia of Type Strains, Phase III (KMG-III): the genomes of soil and plant-associated and newly described type strains.</title>
        <authorList>
            <person name="Whitman W."/>
        </authorList>
    </citation>
    <scope>NUCLEOTIDE SEQUENCE [LARGE SCALE GENOMIC DNA]</scope>
    <source>
        <strain evidence="2 3">CECT 7282</strain>
    </source>
</reference>
<dbReference type="AlphaFoldDB" id="A0A839VFG9"/>
<feature type="transmembrane region" description="Helical" evidence="1">
    <location>
        <begin position="67"/>
        <end position="87"/>
    </location>
</feature>
<feature type="transmembrane region" description="Helical" evidence="1">
    <location>
        <begin position="34"/>
        <end position="55"/>
    </location>
</feature>
<evidence type="ECO:0000313" key="2">
    <source>
        <dbReference type="EMBL" id="MBB3191384.1"/>
    </source>
</evidence>
<proteinExistence type="predicted"/>
<keyword evidence="1" id="KW-1133">Transmembrane helix</keyword>
<sequence>MSPVAGHGWRDRLAERWRRRRVSPLEAPLRQRRLFLLPTRFGMGWVVLVFLLLLVGTNYQNSLAHGLAFWLFAVGVVGLLRAWRNLLGLRLRLRLPREVFAGGRARLGVILEARRDRSALMLQAADSVARVDVRGGRGEVELALPTPRRGWMTAPRLRLDSTWPLGLVRVVAWIEPDTGWLVWPRPLEEDAPSRHGHTPGLEPRDFAGLRPFMPGDRPTRLAWKSWSRTGVLTTKVFDAPPRGALWLDYDADVGDPEQRLSRLCGRVLALHRAGERFGLRLPGVVLAPGVGAAHRRAALDALARFEAVPPEGGGP</sequence>
<dbReference type="RefSeq" id="WP_183326168.1">
    <property type="nucleotide sequence ID" value="NZ_JACHXP010000013.1"/>
</dbReference>
<keyword evidence="3" id="KW-1185">Reference proteome</keyword>
<dbReference type="EMBL" id="JACHXP010000013">
    <property type="protein sequence ID" value="MBB3191384.1"/>
    <property type="molecule type" value="Genomic_DNA"/>
</dbReference>